<accession>A0A367FVB7</accession>
<reference evidence="2 3" key="1">
    <citation type="submission" date="2018-02" db="EMBL/GenBank/DDBJ databases">
        <title>Complete genome sequencing of Faecalibacterium prausnitzii strains isolated from the human gut.</title>
        <authorList>
            <person name="Fitzgerald B.C."/>
            <person name="Shkoporov A.N."/>
            <person name="Ross P.R."/>
            <person name="Hill C."/>
        </authorList>
    </citation>
    <scope>NUCLEOTIDE SEQUENCE [LARGE SCALE GENOMIC DNA]</scope>
    <source>
        <strain evidence="2 3">APC942/31-1</strain>
    </source>
</reference>
<protein>
    <submittedName>
        <fullName evidence="2">Type I-B CRISPR-associated protein Cas8b1/Cst1</fullName>
    </submittedName>
</protein>
<dbReference type="Proteomes" id="UP000253208">
    <property type="component" value="Unassembled WGS sequence"/>
</dbReference>
<evidence type="ECO:0000259" key="1">
    <source>
        <dbReference type="Pfam" id="PF09706"/>
    </source>
</evidence>
<dbReference type="InterPro" id="IPR019121">
    <property type="entry name" value="CRISPR-assoc_CXXC-CXXC_dom"/>
</dbReference>
<gene>
    <name evidence="2" type="primary">cas8a1</name>
    <name evidence="2" type="ORF">C4886_14925</name>
</gene>
<evidence type="ECO:0000313" key="3">
    <source>
        <dbReference type="Proteomes" id="UP000253208"/>
    </source>
</evidence>
<dbReference type="NCBIfam" id="TIGR01908">
    <property type="entry name" value="cas_CXXC_CXXC"/>
    <property type="match status" value="1"/>
</dbReference>
<organism evidence="2 3">
    <name type="scientific">Blautia obeum</name>
    <dbReference type="NCBI Taxonomy" id="40520"/>
    <lineage>
        <taxon>Bacteria</taxon>
        <taxon>Bacillati</taxon>
        <taxon>Bacillota</taxon>
        <taxon>Clostridia</taxon>
        <taxon>Lachnospirales</taxon>
        <taxon>Lachnospiraceae</taxon>
        <taxon>Blautia</taxon>
    </lineage>
</organism>
<comment type="caution">
    <text evidence="2">The sequence shown here is derived from an EMBL/GenBank/DDBJ whole genome shotgun (WGS) entry which is preliminary data.</text>
</comment>
<dbReference type="InterPro" id="IPR010180">
    <property type="entry name" value="CRISPR-assoc_prot_CXXC-CXXC"/>
</dbReference>
<sequence length="568" mass="65936">MMEKYVITLGNFLKNAGIVGFHYMLETAGARENIDFGHSEDDQALWVSMDFAQNADWTDMYFKAFIRYFGPFSTYQGIKDKIQICIEKIEAENWNPGKQEKDDLKFINDKLQSNSYQAGFANIKKKIENPEIYEKLKKNKLSDKLSAEELKNRLEELLEFINQPECSETFAMKSIIYTYINRFWNGKCFLLRPNAKKDMREVFEKDFSEPFRKYLSADHKKSKDLCIDCGDPIGPKEKVSIAFMNEVGDDFTRKRSAFWNCKVDAFLCPGCAFIYALSPLGFRLYANKFVFVNINDSISTLLYANHKKGRIDEEGEKTENKKYSQWFAETINILLKEKQKELSNVQVILRGVSADDRYVLSIIHRRIIEIIREPRISDALTALAKAPVTKVRDNFVNIHETVVMNLLQHREQYQLLNCLFKENIKEESKNFYIFWVYEVQLWTELVVAYSSDRDKRREISMSCGAMKKSGADLRKAIMVAKGMTSSEGLRGIEYQLLNALAVRNVNKFMDVVMRLYSAYGSKRNEDGHELLIPTGFVQMLNDKQKFTEYGYAFVMGLVGSYEPKKEEA</sequence>
<dbReference type="EMBL" id="PSQG01000025">
    <property type="protein sequence ID" value="RCH42208.1"/>
    <property type="molecule type" value="Genomic_DNA"/>
</dbReference>
<proteinExistence type="predicted"/>
<dbReference type="Pfam" id="PF09706">
    <property type="entry name" value="Cas_CXXC_CXXC"/>
    <property type="match status" value="1"/>
</dbReference>
<evidence type="ECO:0000313" key="2">
    <source>
        <dbReference type="EMBL" id="RCH42208.1"/>
    </source>
</evidence>
<name>A0A367FVB7_9FIRM</name>
<feature type="domain" description="CRISPR-associated protein CXXC-CXXC" evidence="1">
    <location>
        <begin position="221"/>
        <end position="282"/>
    </location>
</feature>
<dbReference type="AlphaFoldDB" id="A0A367FVB7"/>